<dbReference type="InterPro" id="IPR010105">
    <property type="entry name" value="TonB_sidphr_rcpt"/>
</dbReference>
<comment type="similarity">
    <text evidence="2 14 16">Belongs to the TonB-dependent receptor family.</text>
</comment>
<dbReference type="GO" id="GO:0038023">
    <property type="term" value="F:signaling receptor activity"/>
    <property type="evidence" value="ECO:0007669"/>
    <property type="project" value="InterPro"/>
</dbReference>
<evidence type="ECO:0000256" key="8">
    <source>
        <dbReference type="ARBA" id="ARBA00023004"/>
    </source>
</evidence>
<dbReference type="NCBIfam" id="TIGR01783">
    <property type="entry name" value="TonB-siderophor"/>
    <property type="match status" value="1"/>
</dbReference>
<dbReference type="SUPFAM" id="SSF56935">
    <property type="entry name" value="Porins"/>
    <property type="match status" value="1"/>
</dbReference>
<evidence type="ECO:0000259" key="17">
    <source>
        <dbReference type="SMART" id="SM00965"/>
    </source>
</evidence>
<evidence type="ECO:0000256" key="15">
    <source>
        <dbReference type="PROSITE-ProRule" id="PRU10144"/>
    </source>
</evidence>
<name>A0A1I3AS05_9RHOB</name>
<dbReference type="GO" id="GO:0009279">
    <property type="term" value="C:cell outer membrane"/>
    <property type="evidence" value="ECO:0007669"/>
    <property type="project" value="UniProtKB-SubCell"/>
</dbReference>
<dbReference type="Pfam" id="PF00593">
    <property type="entry name" value="TonB_dep_Rec_b-barrel"/>
    <property type="match status" value="1"/>
</dbReference>
<evidence type="ECO:0000256" key="12">
    <source>
        <dbReference type="ARBA" id="ARBA00023170"/>
    </source>
</evidence>
<dbReference type="PANTHER" id="PTHR32552">
    <property type="entry name" value="FERRICHROME IRON RECEPTOR-RELATED"/>
    <property type="match status" value="1"/>
</dbReference>
<reference evidence="18 19" key="1">
    <citation type="submission" date="2016-10" db="EMBL/GenBank/DDBJ databases">
        <authorList>
            <person name="de Groot N.N."/>
        </authorList>
    </citation>
    <scope>NUCLEOTIDE SEQUENCE [LARGE SCALE GENOMIC DNA]</scope>
    <source>
        <strain evidence="18 19">DSM 8537</strain>
    </source>
</reference>
<dbReference type="GO" id="GO:0015344">
    <property type="term" value="F:siderophore uptake transmembrane transporter activity"/>
    <property type="evidence" value="ECO:0007669"/>
    <property type="project" value="TreeGrafter"/>
</dbReference>
<dbReference type="PROSITE" id="PS52016">
    <property type="entry name" value="TONB_DEPENDENT_REC_3"/>
    <property type="match status" value="1"/>
</dbReference>
<dbReference type="InterPro" id="IPR037066">
    <property type="entry name" value="Plug_dom_sf"/>
</dbReference>
<keyword evidence="12" id="KW-0675">Receptor</keyword>
<evidence type="ECO:0000256" key="10">
    <source>
        <dbReference type="ARBA" id="ARBA00023077"/>
    </source>
</evidence>
<dbReference type="InterPro" id="IPR011662">
    <property type="entry name" value="Secretin/TonB_short_N"/>
</dbReference>
<evidence type="ECO:0000256" key="13">
    <source>
        <dbReference type="ARBA" id="ARBA00023237"/>
    </source>
</evidence>
<evidence type="ECO:0000256" key="3">
    <source>
        <dbReference type="ARBA" id="ARBA00022448"/>
    </source>
</evidence>
<feature type="domain" description="Secretin/TonB short N-terminal" evidence="17">
    <location>
        <begin position="72"/>
        <end position="123"/>
    </location>
</feature>
<keyword evidence="6 14" id="KW-0812">Transmembrane</keyword>
<dbReference type="InterPro" id="IPR036942">
    <property type="entry name" value="Beta-barrel_TonB_sf"/>
</dbReference>
<sequence length="819" mass="86798">MKPCRENDLPQRGRRGTLAARLLLTGALGAAAAGMPAMIPPAAAQVGSARSFDIPAQPLASALNAFGRQSGLQVSMAATVARGMSSRPVQGTLTADQALGRMLAGTGIPFRITAEGTALVGTAASAAAGGAAADGAVVLDTVTLTAAGAGGLPAAYAGGQVATGSQLGMLGDKDVMDTPFSTVAYTEKYVADRQAQSISQVIAATDPAVFTSGSTGMLTDSYAIRGFGVAIADASVGGLYGVTPYWRASPEMFERVEVLKGPSALLNGMPPGGSVGGSVNFVPKRAPDAPLNRVTLTYMNDAQFGTHVDMARRFGDDKEFGLRFNGVYRGGEGAVNDQDKGTRLLALGADWQGERVRLSADLYYSKDLVDGANRGISLAPGIDVPGPPSPETLLSPTWTFSRTKDSAAIVRGELDVTDDVTAYAAYGISRTDFDALAASTYQVFNEAGDFRNNVSHQRFIDHKQSADVGVRGRFDTGEIRHEWAVNATHYRMEEKFGFLRNMMPEDWITNIYHPVWGPAVDRGFSDAPLNKTSAVRMTGIGIADTLSFAEDRAQLTVGLRRQSVVSDTFDPVTGARTARYDASATTPAVALNYRLSDRISVYGNYIEGLSQGATAPATAENAGEVFPPYKTRQKEIGLKWDMGNLTQTISLYDIRKPGSYTDPVSNVFSFGGEQRNRGAEWSFFGELRPTLRLMGGVGYVEPKLTKTAGGVNEGKLATGVPKLQAKIGAEWDVAAVEGLTLLGNATYISKQYIDAENTQSVPGRTVFDLGARYVTEVADHPLTVKASLTNVTNKAYWATTLYSGLGAPRTFLLSASMEF</sequence>
<evidence type="ECO:0000256" key="1">
    <source>
        <dbReference type="ARBA" id="ARBA00004571"/>
    </source>
</evidence>
<evidence type="ECO:0000256" key="7">
    <source>
        <dbReference type="ARBA" id="ARBA00022729"/>
    </source>
</evidence>
<dbReference type="STRING" id="34004.SAMN04488021_11647"/>
<dbReference type="SMART" id="SM00965">
    <property type="entry name" value="STN"/>
    <property type="match status" value="1"/>
</dbReference>
<keyword evidence="4 14" id="KW-1134">Transmembrane beta strand</keyword>
<evidence type="ECO:0000256" key="9">
    <source>
        <dbReference type="ARBA" id="ARBA00023065"/>
    </source>
</evidence>
<evidence type="ECO:0000313" key="18">
    <source>
        <dbReference type="EMBL" id="SFH52131.1"/>
    </source>
</evidence>
<comment type="subcellular location">
    <subcellularLocation>
        <location evidence="1 14">Cell outer membrane</location>
        <topology evidence="1 14">Multi-pass membrane protein</topology>
    </subcellularLocation>
</comment>
<dbReference type="InterPro" id="IPR010917">
    <property type="entry name" value="TonB_rcpt_CS"/>
</dbReference>
<feature type="short sequence motif" description="TonB C-terminal box" evidence="15">
    <location>
        <begin position="802"/>
        <end position="819"/>
    </location>
</feature>
<dbReference type="InterPro" id="IPR039426">
    <property type="entry name" value="TonB-dep_rcpt-like"/>
</dbReference>
<evidence type="ECO:0000256" key="5">
    <source>
        <dbReference type="ARBA" id="ARBA00022496"/>
    </source>
</evidence>
<dbReference type="Gene3D" id="2.40.170.20">
    <property type="entry name" value="TonB-dependent receptor, beta-barrel domain"/>
    <property type="match status" value="1"/>
</dbReference>
<dbReference type="EMBL" id="FOPU01000016">
    <property type="protein sequence ID" value="SFH52131.1"/>
    <property type="molecule type" value="Genomic_DNA"/>
</dbReference>
<dbReference type="Pfam" id="PF07715">
    <property type="entry name" value="Plug"/>
    <property type="match status" value="1"/>
</dbReference>
<evidence type="ECO:0000256" key="16">
    <source>
        <dbReference type="RuleBase" id="RU003357"/>
    </source>
</evidence>
<protein>
    <submittedName>
        <fullName evidence="18">Iron complex outermembrane recepter protein</fullName>
    </submittedName>
</protein>
<dbReference type="CDD" id="cd01347">
    <property type="entry name" value="ligand_gated_channel"/>
    <property type="match status" value="1"/>
</dbReference>
<evidence type="ECO:0000313" key="19">
    <source>
        <dbReference type="Proteomes" id="UP000183635"/>
    </source>
</evidence>
<keyword evidence="5" id="KW-0410">Iron transport</keyword>
<keyword evidence="7" id="KW-0732">Signal</keyword>
<dbReference type="RefSeq" id="WP_211657842.1">
    <property type="nucleotide sequence ID" value="NZ_CBCRYP010000016.1"/>
</dbReference>
<proteinExistence type="inferred from homology"/>
<dbReference type="PROSITE" id="PS01156">
    <property type="entry name" value="TONB_DEPENDENT_REC_2"/>
    <property type="match status" value="1"/>
</dbReference>
<dbReference type="PANTHER" id="PTHR32552:SF82">
    <property type="entry name" value="FCUA PROTEIN"/>
    <property type="match status" value="1"/>
</dbReference>
<keyword evidence="19" id="KW-1185">Reference proteome</keyword>
<dbReference type="AlphaFoldDB" id="A0A1I3AS05"/>
<dbReference type="Gene3D" id="3.55.50.30">
    <property type="match status" value="1"/>
</dbReference>
<dbReference type="InterPro" id="IPR000531">
    <property type="entry name" value="Beta-barrel_TonB"/>
</dbReference>
<dbReference type="GO" id="GO:0015891">
    <property type="term" value="P:siderophore transport"/>
    <property type="evidence" value="ECO:0007669"/>
    <property type="project" value="InterPro"/>
</dbReference>
<evidence type="ECO:0000256" key="4">
    <source>
        <dbReference type="ARBA" id="ARBA00022452"/>
    </source>
</evidence>
<accession>A0A1I3AS05</accession>
<keyword evidence="10 16" id="KW-0798">TonB box</keyword>
<gene>
    <name evidence="18" type="ORF">SAMN04488021_11647</name>
</gene>
<evidence type="ECO:0000256" key="14">
    <source>
        <dbReference type="PROSITE-ProRule" id="PRU01360"/>
    </source>
</evidence>
<keyword evidence="8" id="KW-0408">Iron</keyword>
<evidence type="ECO:0000256" key="11">
    <source>
        <dbReference type="ARBA" id="ARBA00023136"/>
    </source>
</evidence>
<organism evidence="18 19">
    <name type="scientific">Paracoccus aminovorans</name>
    <dbReference type="NCBI Taxonomy" id="34004"/>
    <lineage>
        <taxon>Bacteria</taxon>
        <taxon>Pseudomonadati</taxon>
        <taxon>Pseudomonadota</taxon>
        <taxon>Alphaproteobacteria</taxon>
        <taxon>Rhodobacterales</taxon>
        <taxon>Paracoccaceae</taxon>
        <taxon>Paracoccus</taxon>
    </lineage>
</organism>
<evidence type="ECO:0000256" key="6">
    <source>
        <dbReference type="ARBA" id="ARBA00022692"/>
    </source>
</evidence>
<dbReference type="InterPro" id="IPR012910">
    <property type="entry name" value="Plug_dom"/>
</dbReference>
<dbReference type="Proteomes" id="UP000183635">
    <property type="component" value="Unassembled WGS sequence"/>
</dbReference>
<dbReference type="Gene3D" id="2.170.130.10">
    <property type="entry name" value="TonB-dependent receptor, plug domain"/>
    <property type="match status" value="1"/>
</dbReference>
<keyword evidence="3 14" id="KW-0813">Transport</keyword>
<keyword evidence="11 14" id="KW-0472">Membrane</keyword>
<evidence type="ECO:0000256" key="2">
    <source>
        <dbReference type="ARBA" id="ARBA00009810"/>
    </source>
</evidence>
<keyword evidence="9" id="KW-0406">Ion transport</keyword>
<keyword evidence="13 14" id="KW-0998">Cell outer membrane</keyword>